<evidence type="ECO:0000256" key="7">
    <source>
        <dbReference type="SAM" id="MobiDB-lite"/>
    </source>
</evidence>
<dbReference type="InterPro" id="IPR002880">
    <property type="entry name" value="Pyrv_Fd/Flavodoxin_OxRdtase_N"/>
</dbReference>
<dbReference type="SUPFAM" id="SSF53323">
    <property type="entry name" value="Pyruvate-ferredoxin oxidoreductase, PFOR, domain III"/>
    <property type="match status" value="1"/>
</dbReference>
<evidence type="ECO:0000256" key="4">
    <source>
        <dbReference type="ARBA" id="ARBA00023002"/>
    </source>
</evidence>
<evidence type="ECO:0000313" key="10">
    <source>
        <dbReference type="Proteomes" id="UP000444316"/>
    </source>
</evidence>
<dbReference type="GO" id="GO:0051539">
    <property type="term" value="F:4 iron, 4 sulfur cluster binding"/>
    <property type="evidence" value="ECO:0007669"/>
    <property type="project" value="UniProtKB-KW"/>
</dbReference>
<dbReference type="InterPro" id="IPR051457">
    <property type="entry name" value="2-oxoacid:Fd_oxidoreductase"/>
</dbReference>
<dbReference type="InterPro" id="IPR009014">
    <property type="entry name" value="Transketo_C/PFOR_II"/>
</dbReference>
<protein>
    <submittedName>
        <fullName evidence="9">Indolepyruvate ferredoxin oxidoreductase family protein</fullName>
    </submittedName>
</protein>
<keyword evidence="5" id="KW-0408">Iron</keyword>
<name>A0A845HZS5_9BURK</name>
<dbReference type="PANTHER" id="PTHR48084:SF3">
    <property type="entry name" value="SUBUNIT OF PYRUVATE:FLAVODOXIN OXIDOREDUCTASE"/>
    <property type="match status" value="1"/>
</dbReference>
<accession>A0A845HZS5</accession>
<keyword evidence="6" id="KW-0411">Iron-sulfur</keyword>
<feature type="region of interest" description="Disordered" evidence="7">
    <location>
        <begin position="1"/>
        <end position="30"/>
    </location>
</feature>
<reference evidence="9" key="1">
    <citation type="submission" date="2019-12" db="EMBL/GenBank/DDBJ databases">
        <title>Novel species isolated from a subtropical stream in China.</title>
        <authorList>
            <person name="Lu H."/>
        </authorList>
    </citation>
    <scope>NUCLEOTIDE SEQUENCE [LARGE SCALE GENOMIC DNA]</scope>
    <source>
        <strain evidence="9">FT93W</strain>
    </source>
</reference>
<dbReference type="GO" id="GO:0016625">
    <property type="term" value="F:oxidoreductase activity, acting on the aldehyde or oxo group of donors, iron-sulfur protein as acceptor"/>
    <property type="evidence" value="ECO:0007669"/>
    <property type="project" value="UniProtKB-ARBA"/>
</dbReference>
<dbReference type="CDD" id="cd02008">
    <property type="entry name" value="TPP_IOR_alpha"/>
    <property type="match status" value="1"/>
</dbReference>
<dbReference type="Gene3D" id="3.40.50.970">
    <property type="match status" value="1"/>
</dbReference>
<feature type="compositionally biased region" description="Polar residues" evidence="7">
    <location>
        <begin position="1"/>
        <end position="10"/>
    </location>
</feature>
<dbReference type="PROSITE" id="PS51379">
    <property type="entry name" value="4FE4S_FER_2"/>
    <property type="match status" value="1"/>
</dbReference>
<dbReference type="NCBIfam" id="NF009588">
    <property type="entry name" value="PRK13029.1"/>
    <property type="match status" value="1"/>
</dbReference>
<dbReference type="Proteomes" id="UP000444316">
    <property type="component" value="Unassembled WGS sequence"/>
</dbReference>
<evidence type="ECO:0000313" key="9">
    <source>
        <dbReference type="EMBL" id="MYN46382.1"/>
    </source>
</evidence>
<dbReference type="SUPFAM" id="SSF52518">
    <property type="entry name" value="Thiamin diphosphate-binding fold (THDP-binding)"/>
    <property type="match status" value="2"/>
</dbReference>
<feature type="domain" description="4Fe-4S ferredoxin-type" evidence="8">
    <location>
        <begin position="667"/>
        <end position="698"/>
    </location>
</feature>
<dbReference type="InterPro" id="IPR002869">
    <property type="entry name" value="Pyrv_flavodox_OxRed_cen"/>
</dbReference>
<dbReference type="Pfam" id="PF20169">
    <property type="entry name" value="DUF6537"/>
    <property type="match status" value="1"/>
</dbReference>
<dbReference type="InterPro" id="IPR046667">
    <property type="entry name" value="DUF6537"/>
</dbReference>
<keyword evidence="2" id="KW-0004">4Fe-4S</keyword>
<dbReference type="RefSeq" id="WP_161035917.1">
    <property type="nucleotide sequence ID" value="NZ_WWCL01000003.1"/>
</dbReference>
<dbReference type="InterPro" id="IPR017896">
    <property type="entry name" value="4Fe4S_Fe-S-bd"/>
</dbReference>
<dbReference type="EMBL" id="WWCL01000003">
    <property type="protein sequence ID" value="MYN46382.1"/>
    <property type="molecule type" value="Genomic_DNA"/>
</dbReference>
<dbReference type="PANTHER" id="PTHR48084">
    <property type="entry name" value="2-OXOGLUTARATE OXIDOREDUCTASE SUBUNIT KORB-RELATED"/>
    <property type="match status" value="1"/>
</dbReference>
<dbReference type="GO" id="GO:0045333">
    <property type="term" value="P:cellular respiration"/>
    <property type="evidence" value="ECO:0007669"/>
    <property type="project" value="UniProtKB-ARBA"/>
</dbReference>
<dbReference type="NCBIfam" id="NF009589">
    <property type="entry name" value="PRK13030.1"/>
    <property type="match status" value="1"/>
</dbReference>
<keyword evidence="2" id="KW-0479">Metal-binding</keyword>
<keyword evidence="9" id="KW-0670">Pyruvate</keyword>
<gene>
    <name evidence="9" type="ORF">GTP23_15130</name>
</gene>
<dbReference type="InterPro" id="IPR011766">
    <property type="entry name" value="TPP_enzyme_TPP-bd"/>
</dbReference>
<dbReference type="GO" id="GO:0044281">
    <property type="term" value="P:small molecule metabolic process"/>
    <property type="evidence" value="ECO:0007669"/>
    <property type="project" value="UniProtKB-ARBA"/>
</dbReference>
<organism evidence="9 10">
    <name type="scientific">Duganella fentianensis</name>
    <dbReference type="NCBI Taxonomy" id="2692177"/>
    <lineage>
        <taxon>Bacteria</taxon>
        <taxon>Pseudomonadati</taxon>
        <taxon>Pseudomonadota</taxon>
        <taxon>Betaproteobacteria</taxon>
        <taxon>Burkholderiales</taxon>
        <taxon>Oxalobacteraceae</taxon>
        <taxon>Telluria group</taxon>
        <taxon>Duganella</taxon>
    </lineage>
</organism>
<feature type="compositionally biased region" description="Low complexity" evidence="7">
    <location>
        <begin position="18"/>
        <end position="30"/>
    </location>
</feature>
<dbReference type="GO" id="GO:0030976">
    <property type="term" value="F:thiamine pyrophosphate binding"/>
    <property type="evidence" value="ECO:0007669"/>
    <property type="project" value="InterPro"/>
</dbReference>
<proteinExistence type="predicted"/>
<evidence type="ECO:0000256" key="1">
    <source>
        <dbReference type="ARBA" id="ARBA00022448"/>
    </source>
</evidence>
<dbReference type="Pfam" id="PF02775">
    <property type="entry name" value="TPP_enzyme_C"/>
    <property type="match status" value="1"/>
</dbReference>
<dbReference type="Gene3D" id="3.40.920.10">
    <property type="entry name" value="Pyruvate-ferredoxin oxidoreductase, PFOR, domain III"/>
    <property type="match status" value="1"/>
</dbReference>
<keyword evidence="10" id="KW-1185">Reference proteome</keyword>
<evidence type="ECO:0000256" key="2">
    <source>
        <dbReference type="ARBA" id="ARBA00022485"/>
    </source>
</evidence>
<dbReference type="SUPFAM" id="SSF52922">
    <property type="entry name" value="TK C-terminal domain-like"/>
    <property type="match status" value="1"/>
</dbReference>
<evidence type="ECO:0000256" key="3">
    <source>
        <dbReference type="ARBA" id="ARBA00022982"/>
    </source>
</evidence>
<sequence>MPDTTANGPATSHDGAASTPSPSTPSRLSTVSLDDKYTATSGDIFLSGIQALVRLPMMQRVRDQAAGLNTAGFISGYRGSPLGGLDENLWKAKGHLEAHHVQFVPGVNEDLAATAVWGSQQVDLIGEAKYDGVFAMWYGKGPGVDRCGDVFKHMNHAGTSAKGGVLLVAGDDHGAYSSTLPHQSDHLFSASMIPVLYPCNVQEYLDLGIHGWAMSRFSGCTVAFKALADTVESSASVDANPFRVEVKIPQDFVMPEGGLNARLSSIPLGQQARNQEALMQDYKIYAALAYARENKLNHTTITSPNAKLGIIASGKSYLDVLEALEELGIDEKLAAELGLRLFKVAMPWPLEPDSVREFAQGLDEILVVEEKRQIVEYQLKEQLYNWRDDVRPRVIGKFDEKGEWVAPRGEWLLTSKADFSVSQVARVIASRVSRLISDPVTCDHIKARLSFLDAKDAVLKKAINTPFRPAFYCSGCPHNTSTKVPEGSLALAGIGCHVMATSIYPEFNKLTTHMGGEGAPWIGQAAFSKIPHVFQNLGDGTYFHSGYLAIRAAVAAKVNITYKILYNDAVAMTGGQPVDGTTSVPMIAQQMAAEGVKRIALVTEDLSRYTDRSALPSIVSLHDRKDMDAVQRELREIGGTSVLIYDQTCAAEKRRRRKKGEFPDPAKRMVINEAVCEGCGDCGIQSNCVSILPKETEFGRKRTIDQSSCNKDYSCVKGFCPSFVTVEGGSLKKSRAGVSKDNSDDGFGALPEPALPNCDQPYNILINGIGGTGVITVGALMGMAAHLEGKGASVLDMTGMSQKNGSVTSHVKIARSPAHLRAQRIATGEADVILGCDMLTAGAADAVSKMRPGRTLAVVNLHQQPPGTFAQKPDWQYPVEEVRALIEESVGAGAADFIDATKLATALMGDSIAANLFMLGYAWQKGRIPLAEASLLRAIELNGVGIASNKKSFLWGRRAAVDLAKVQRVAAPAQPVLMQMPQSLDTIIAKRVEFLTAYQNAAYAASYQQLVEQVRARESTLGLGNKLSTAVAKYAFKLMAYKDEYEVARLYTDGRFVEQLQQQFEGNFSLKFNLAPPLFAKKDAKGHLVKAEFGSWMWQAMKLMAKLKGLRGGAFDLFGHTAERKMERALIVEYRELVQQLLAALSPENHAQAVELASLPEKVRGFGHVKEQAVATFRSEKARLLSQLGLQRAA</sequence>
<comment type="caution">
    <text evidence="9">The sequence shown here is derived from an EMBL/GenBank/DDBJ whole genome shotgun (WGS) entry which is preliminary data.</text>
</comment>
<dbReference type="InterPro" id="IPR029061">
    <property type="entry name" value="THDP-binding"/>
</dbReference>
<keyword evidence="3" id="KW-0249">Electron transport</keyword>
<dbReference type="AlphaFoldDB" id="A0A845HZS5"/>
<evidence type="ECO:0000256" key="6">
    <source>
        <dbReference type="ARBA" id="ARBA00023014"/>
    </source>
</evidence>
<keyword evidence="1" id="KW-0813">Transport</keyword>
<dbReference type="Pfam" id="PF01558">
    <property type="entry name" value="POR"/>
    <property type="match status" value="1"/>
</dbReference>
<dbReference type="CDD" id="cd07034">
    <property type="entry name" value="TPP_PYR_PFOR_IOR-alpha_like"/>
    <property type="match status" value="1"/>
</dbReference>
<keyword evidence="4" id="KW-0560">Oxidoreductase</keyword>
<evidence type="ECO:0000259" key="8">
    <source>
        <dbReference type="PROSITE" id="PS51379"/>
    </source>
</evidence>
<evidence type="ECO:0000256" key="5">
    <source>
        <dbReference type="ARBA" id="ARBA00023004"/>
    </source>
</evidence>
<dbReference type="InterPro" id="IPR019752">
    <property type="entry name" value="Pyrv/ketoisovalerate_OxRed_cat"/>
</dbReference>